<evidence type="ECO:0000313" key="10">
    <source>
        <dbReference type="EMBL" id="RLV54856.1"/>
    </source>
</evidence>
<dbReference type="AlphaFoldDB" id="A0A3L8PHU1"/>
<evidence type="ECO:0000256" key="4">
    <source>
        <dbReference type="ARBA" id="ARBA00022692"/>
    </source>
</evidence>
<feature type="transmembrane region" description="Helical" evidence="8">
    <location>
        <begin position="330"/>
        <end position="351"/>
    </location>
</feature>
<dbReference type="Proteomes" id="UP000282515">
    <property type="component" value="Unassembled WGS sequence"/>
</dbReference>
<proteinExistence type="predicted"/>
<evidence type="ECO:0000256" key="5">
    <source>
        <dbReference type="ARBA" id="ARBA00022989"/>
    </source>
</evidence>
<keyword evidence="6 8" id="KW-0472">Membrane</keyword>
<keyword evidence="3" id="KW-1003">Cell membrane</keyword>
<sequence length="455" mass="48209">MSSIASNLGTEPLEPDPPGAPDRESAEFRAKGRRALGAAVFGFFVDMYDVYLPVIVLAPAMAYFMPPETSTADTAIFFSLIFVASIIGRPLGSLLFGPLGDRVGRRRITLIAAAGSAICTGAMVVLPGYSTLGVGALAILVVLRLLDGIFLGGEYTGANPLAMEYTPAHRRGVAGSLINTGFPLALAFITLVTLATMSVLPTGDADSAYAVWGWRIPFLLGFLLCSALFLYYLFSVPESEIWTKASKPAGNPLRELFSRRHLRVMAVSFVAVTGAWLTMNSTVGVFANHFRGLGVGDGNINATILVVALVGASLFPVMGALGQRFGRRQVIMGIGLTSAVVGSSAFALAVSNRDNGALLFALGILVILPGLMIWALITAFLMELFPTEIRASGYGVAYALPSIIPACYAYYMAWLGNVMDYAYTPVVLIVLGGALIALGGYLAADRRHVDLEDIE</sequence>
<comment type="subcellular location">
    <subcellularLocation>
        <location evidence="1">Cell membrane</location>
        <topology evidence="1">Multi-pass membrane protein</topology>
    </subcellularLocation>
</comment>
<keyword evidence="11" id="KW-1185">Reference proteome</keyword>
<dbReference type="GO" id="GO:0005886">
    <property type="term" value="C:plasma membrane"/>
    <property type="evidence" value="ECO:0007669"/>
    <property type="project" value="UniProtKB-SubCell"/>
</dbReference>
<evidence type="ECO:0000313" key="11">
    <source>
        <dbReference type="Proteomes" id="UP000282515"/>
    </source>
</evidence>
<feature type="transmembrane region" description="Helical" evidence="8">
    <location>
        <begin position="421"/>
        <end position="444"/>
    </location>
</feature>
<organism evidence="10 11">
    <name type="scientific">Aeromicrobium phragmitis</name>
    <dbReference type="NCBI Taxonomy" id="2478914"/>
    <lineage>
        <taxon>Bacteria</taxon>
        <taxon>Bacillati</taxon>
        <taxon>Actinomycetota</taxon>
        <taxon>Actinomycetes</taxon>
        <taxon>Propionibacteriales</taxon>
        <taxon>Nocardioidaceae</taxon>
        <taxon>Aeromicrobium</taxon>
    </lineage>
</organism>
<evidence type="ECO:0000256" key="7">
    <source>
        <dbReference type="SAM" id="MobiDB-lite"/>
    </source>
</evidence>
<keyword evidence="2" id="KW-0813">Transport</keyword>
<feature type="transmembrane region" description="Helical" evidence="8">
    <location>
        <begin position="262"/>
        <end position="279"/>
    </location>
</feature>
<feature type="transmembrane region" description="Helical" evidence="8">
    <location>
        <begin position="108"/>
        <end position="126"/>
    </location>
</feature>
<dbReference type="InterPro" id="IPR011701">
    <property type="entry name" value="MFS"/>
</dbReference>
<dbReference type="EMBL" id="RDBF01000012">
    <property type="protein sequence ID" value="RLV54856.1"/>
    <property type="molecule type" value="Genomic_DNA"/>
</dbReference>
<feature type="transmembrane region" description="Helical" evidence="8">
    <location>
        <begin position="299"/>
        <end position="318"/>
    </location>
</feature>
<dbReference type="Gene3D" id="1.20.1250.20">
    <property type="entry name" value="MFS general substrate transporter like domains"/>
    <property type="match status" value="2"/>
</dbReference>
<dbReference type="GO" id="GO:0022857">
    <property type="term" value="F:transmembrane transporter activity"/>
    <property type="evidence" value="ECO:0007669"/>
    <property type="project" value="InterPro"/>
</dbReference>
<keyword evidence="4 8" id="KW-0812">Transmembrane</keyword>
<evidence type="ECO:0000256" key="1">
    <source>
        <dbReference type="ARBA" id="ARBA00004651"/>
    </source>
</evidence>
<evidence type="ECO:0000256" key="8">
    <source>
        <dbReference type="SAM" id="Phobius"/>
    </source>
</evidence>
<evidence type="ECO:0000256" key="2">
    <source>
        <dbReference type="ARBA" id="ARBA00022448"/>
    </source>
</evidence>
<dbReference type="PANTHER" id="PTHR43045:SF4">
    <property type="entry name" value="TRANSPORTER YDFJ-RELATED"/>
    <property type="match status" value="1"/>
</dbReference>
<dbReference type="InterPro" id="IPR005829">
    <property type="entry name" value="Sugar_transporter_CS"/>
</dbReference>
<feature type="region of interest" description="Disordered" evidence="7">
    <location>
        <begin position="1"/>
        <end position="27"/>
    </location>
</feature>
<dbReference type="PROSITE" id="PS00217">
    <property type="entry name" value="SUGAR_TRANSPORT_2"/>
    <property type="match status" value="1"/>
</dbReference>
<dbReference type="SUPFAM" id="SSF103473">
    <property type="entry name" value="MFS general substrate transporter"/>
    <property type="match status" value="1"/>
</dbReference>
<feature type="domain" description="Major facilitator superfamily (MFS) profile" evidence="9">
    <location>
        <begin position="35"/>
        <end position="449"/>
    </location>
</feature>
<dbReference type="InterPro" id="IPR020846">
    <property type="entry name" value="MFS_dom"/>
</dbReference>
<dbReference type="PANTHER" id="PTHR43045">
    <property type="entry name" value="SHIKIMATE TRANSPORTER"/>
    <property type="match status" value="1"/>
</dbReference>
<dbReference type="OrthoDB" id="9066401at2"/>
<evidence type="ECO:0000256" key="3">
    <source>
        <dbReference type="ARBA" id="ARBA00022475"/>
    </source>
</evidence>
<feature type="transmembrane region" description="Helical" evidence="8">
    <location>
        <begin position="394"/>
        <end position="415"/>
    </location>
</feature>
<evidence type="ECO:0000256" key="6">
    <source>
        <dbReference type="ARBA" id="ARBA00023136"/>
    </source>
</evidence>
<feature type="transmembrane region" description="Helical" evidence="8">
    <location>
        <begin position="132"/>
        <end position="152"/>
    </location>
</feature>
<evidence type="ECO:0000259" key="9">
    <source>
        <dbReference type="PROSITE" id="PS50850"/>
    </source>
</evidence>
<feature type="transmembrane region" description="Helical" evidence="8">
    <location>
        <begin position="173"/>
        <end position="200"/>
    </location>
</feature>
<accession>A0A3L8PHU1</accession>
<comment type="caution">
    <text evidence="10">The sequence shown here is derived from an EMBL/GenBank/DDBJ whole genome shotgun (WGS) entry which is preliminary data.</text>
</comment>
<gene>
    <name evidence="10" type="ORF">D9V41_13610</name>
</gene>
<protein>
    <submittedName>
        <fullName evidence="10">MFS transporter</fullName>
    </submittedName>
</protein>
<dbReference type="RefSeq" id="WP_121795132.1">
    <property type="nucleotide sequence ID" value="NZ_RDBF01000012.1"/>
</dbReference>
<reference evidence="10 11" key="1">
    <citation type="submission" date="2018-10" db="EMBL/GenBank/DDBJ databases">
        <title>Aeromicrobium sp. 9W16Y-2 whole genome shotgun sequence.</title>
        <authorList>
            <person name="Li F."/>
        </authorList>
    </citation>
    <scope>NUCLEOTIDE SEQUENCE [LARGE SCALE GENOMIC DNA]</scope>
    <source>
        <strain evidence="10 11">9W16Y-2</strain>
    </source>
</reference>
<feature type="transmembrane region" description="Helical" evidence="8">
    <location>
        <begin position="212"/>
        <end position="234"/>
    </location>
</feature>
<feature type="transmembrane region" description="Helical" evidence="8">
    <location>
        <begin position="357"/>
        <end position="382"/>
    </location>
</feature>
<feature type="transmembrane region" description="Helical" evidence="8">
    <location>
        <begin position="76"/>
        <end position="96"/>
    </location>
</feature>
<dbReference type="Pfam" id="PF07690">
    <property type="entry name" value="MFS_1"/>
    <property type="match status" value="1"/>
</dbReference>
<name>A0A3L8PHU1_9ACTN</name>
<dbReference type="InterPro" id="IPR036259">
    <property type="entry name" value="MFS_trans_sf"/>
</dbReference>
<dbReference type="PROSITE" id="PS50850">
    <property type="entry name" value="MFS"/>
    <property type="match status" value="1"/>
</dbReference>
<keyword evidence="5 8" id="KW-1133">Transmembrane helix</keyword>
<feature type="transmembrane region" description="Helical" evidence="8">
    <location>
        <begin position="35"/>
        <end position="64"/>
    </location>
</feature>